<dbReference type="RefSeq" id="WP_264850936.1">
    <property type="nucleotide sequence ID" value="NZ_BRXR01000001.1"/>
</dbReference>
<evidence type="ECO:0000256" key="2">
    <source>
        <dbReference type="ARBA" id="ARBA00023125"/>
    </source>
</evidence>
<dbReference type="Proteomes" id="UP001208567">
    <property type="component" value="Unassembled WGS sequence"/>
</dbReference>
<keyword evidence="2" id="KW-0238">DNA-binding</keyword>
<evidence type="ECO:0000313" key="6">
    <source>
        <dbReference type="Proteomes" id="UP001208567"/>
    </source>
</evidence>
<evidence type="ECO:0000259" key="4">
    <source>
        <dbReference type="PROSITE" id="PS50995"/>
    </source>
</evidence>
<evidence type="ECO:0000256" key="1">
    <source>
        <dbReference type="ARBA" id="ARBA00023015"/>
    </source>
</evidence>
<proteinExistence type="predicted"/>
<keyword evidence="6" id="KW-1185">Reference proteome</keyword>
<accession>A0ABQ5N8N5</accession>
<reference evidence="5 6" key="1">
    <citation type="journal article" date="2024" name="Int. J. Syst. Evol. Microbiol.">
        <title>Clostridium omnivorum sp. nov., isolated from anoxic soil under the treatment of reductive soil disinfestation.</title>
        <authorList>
            <person name="Ueki A."/>
            <person name="Tonouchi A."/>
            <person name="Kaku N."/>
            <person name="Honma S."/>
            <person name="Ueki K."/>
        </authorList>
    </citation>
    <scope>NUCLEOTIDE SEQUENCE [LARGE SCALE GENOMIC DNA]</scope>
    <source>
        <strain evidence="5 6">E14</strain>
    </source>
</reference>
<feature type="domain" description="HTH marR-type" evidence="4">
    <location>
        <begin position="6"/>
        <end position="143"/>
    </location>
</feature>
<dbReference type="PANTHER" id="PTHR42756">
    <property type="entry name" value="TRANSCRIPTIONAL REGULATOR, MARR"/>
    <property type="match status" value="1"/>
</dbReference>
<dbReference type="PRINTS" id="PR00598">
    <property type="entry name" value="HTHMARR"/>
</dbReference>
<dbReference type="PANTHER" id="PTHR42756:SF1">
    <property type="entry name" value="TRANSCRIPTIONAL REPRESSOR OF EMRAB OPERON"/>
    <property type="match status" value="1"/>
</dbReference>
<dbReference type="InterPro" id="IPR000835">
    <property type="entry name" value="HTH_MarR-typ"/>
</dbReference>
<comment type="caution">
    <text evidence="5">The sequence shown here is derived from an EMBL/GenBank/DDBJ whole genome shotgun (WGS) entry which is preliminary data.</text>
</comment>
<dbReference type="Gene3D" id="1.10.10.10">
    <property type="entry name" value="Winged helix-like DNA-binding domain superfamily/Winged helix DNA-binding domain"/>
    <property type="match status" value="1"/>
</dbReference>
<keyword evidence="3" id="KW-0804">Transcription</keyword>
<name>A0ABQ5N8N5_9CLOT</name>
<organism evidence="5 6">
    <name type="scientific">Clostridium omnivorum</name>
    <dbReference type="NCBI Taxonomy" id="1604902"/>
    <lineage>
        <taxon>Bacteria</taxon>
        <taxon>Bacillati</taxon>
        <taxon>Bacillota</taxon>
        <taxon>Clostridia</taxon>
        <taxon>Eubacteriales</taxon>
        <taxon>Clostridiaceae</taxon>
        <taxon>Clostridium</taxon>
    </lineage>
</organism>
<dbReference type="InterPro" id="IPR036388">
    <property type="entry name" value="WH-like_DNA-bd_sf"/>
</dbReference>
<dbReference type="SMART" id="SM00347">
    <property type="entry name" value="HTH_MARR"/>
    <property type="match status" value="1"/>
</dbReference>
<gene>
    <name evidence="5" type="ORF">bsdE14_30140</name>
</gene>
<sequence>MSEEDKKKVIQEIISFYTAFEKEVLDVFPTDILEISPILFRALREIYFSSDITSSVLAKRLSITVPNTSRCLKQLSDLGYVIKVKDKNDRRVTHIKLTDNGLELVEKSTSLVDDLILKKLSVLQLDELVELSEAFSTVTKLLNKIGTLTS</sequence>
<dbReference type="Pfam" id="PF01047">
    <property type="entry name" value="MarR"/>
    <property type="match status" value="1"/>
</dbReference>
<evidence type="ECO:0000256" key="3">
    <source>
        <dbReference type="ARBA" id="ARBA00023163"/>
    </source>
</evidence>
<protein>
    <recommendedName>
        <fullName evidence="4">HTH marR-type domain-containing protein</fullName>
    </recommendedName>
</protein>
<keyword evidence="1" id="KW-0805">Transcription regulation</keyword>
<dbReference type="InterPro" id="IPR036390">
    <property type="entry name" value="WH_DNA-bd_sf"/>
</dbReference>
<dbReference type="PROSITE" id="PS50995">
    <property type="entry name" value="HTH_MARR_2"/>
    <property type="match status" value="1"/>
</dbReference>
<dbReference type="SUPFAM" id="SSF46785">
    <property type="entry name" value="Winged helix' DNA-binding domain"/>
    <property type="match status" value="1"/>
</dbReference>
<dbReference type="EMBL" id="BRXR01000001">
    <property type="protein sequence ID" value="GLC31604.1"/>
    <property type="molecule type" value="Genomic_DNA"/>
</dbReference>
<evidence type="ECO:0000313" key="5">
    <source>
        <dbReference type="EMBL" id="GLC31604.1"/>
    </source>
</evidence>